<gene>
    <name evidence="11" type="ORF">D910_03226</name>
    <name evidence="10" type="ORF">YQE_10783</name>
</gene>
<evidence type="ECO:0000256" key="1">
    <source>
        <dbReference type="ARBA" id="ARBA00004173"/>
    </source>
</evidence>
<evidence type="ECO:0000256" key="7">
    <source>
        <dbReference type="ARBA" id="ARBA00039935"/>
    </source>
</evidence>
<comment type="subcellular location">
    <subcellularLocation>
        <location evidence="1">Mitochondrion</location>
    </subcellularLocation>
</comment>
<evidence type="ECO:0000256" key="6">
    <source>
        <dbReference type="ARBA" id="ARBA00023274"/>
    </source>
</evidence>
<evidence type="ECO:0000256" key="2">
    <source>
        <dbReference type="ARBA" id="ARBA00008560"/>
    </source>
</evidence>
<evidence type="ECO:0000256" key="5">
    <source>
        <dbReference type="ARBA" id="ARBA00023128"/>
    </source>
</evidence>
<organism evidence="10">
    <name type="scientific">Dendroctonus ponderosae</name>
    <name type="common">Mountain pine beetle</name>
    <dbReference type="NCBI Taxonomy" id="77166"/>
    <lineage>
        <taxon>Eukaryota</taxon>
        <taxon>Metazoa</taxon>
        <taxon>Ecdysozoa</taxon>
        <taxon>Arthropoda</taxon>
        <taxon>Hexapoda</taxon>
        <taxon>Insecta</taxon>
        <taxon>Pterygota</taxon>
        <taxon>Neoptera</taxon>
        <taxon>Endopterygota</taxon>
        <taxon>Coleoptera</taxon>
        <taxon>Polyphaga</taxon>
        <taxon>Cucujiformia</taxon>
        <taxon>Curculionidae</taxon>
        <taxon>Scolytinae</taxon>
        <taxon>Dendroctonus</taxon>
    </lineage>
</organism>
<dbReference type="EMBL" id="KB631753">
    <property type="protein sequence ID" value="ERL85811.1"/>
    <property type="molecule type" value="Genomic_DNA"/>
</dbReference>
<comment type="function">
    <text evidence="9">Component of the mitochondrial large ribosomal subunit (mt-LSU). The mitochondrial ribosome (mitoribosome) is a large ribonucleoprotein complex responsible for the synthesis of proteins inside mitochondria.</text>
</comment>
<keyword evidence="4" id="KW-0689">Ribosomal protein</keyword>
<evidence type="ECO:0000256" key="9">
    <source>
        <dbReference type="ARBA" id="ARBA00045766"/>
    </source>
</evidence>
<reference evidence="10 12" key="1">
    <citation type="journal article" date="2013" name="Genome Biol.">
        <title>Draft genome of the mountain pine beetle, Dendroctonus ponderosae Hopkins, a major forest pest.</title>
        <authorList>
            <person name="Keeling C.I."/>
            <person name="Yuen M.M."/>
            <person name="Liao N.Y."/>
            <person name="Docking T.R."/>
            <person name="Chan S.K."/>
            <person name="Taylor G.A."/>
            <person name="Palmquist D.L."/>
            <person name="Jackman S.D."/>
            <person name="Nguyen A."/>
            <person name="Li M."/>
            <person name="Henderson H."/>
            <person name="Janes J.K."/>
            <person name="Zhao Y."/>
            <person name="Pandoh P."/>
            <person name="Moore R."/>
            <person name="Sperling F.A."/>
            <person name="Huber D.P."/>
            <person name="Birol I."/>
            <person name="Jones S.J."/>
            <person name="Bohlmann J."/>
        </authorList>
    </citation>
    <scope>NUCLEOTIDE SEQUENCE</scope>
</reference>
<evidence type="ECO:0000313" key="10">
    <source>
        <dbReference type="EMBL" id="ENN72688.1"/>
    </source>
</evidence>
<dbReference type="GO" id="GO:0005762">
    <property type="term" value="C:mitochondrial large ribosomal subunit"/>
    <property type="evidence" value="ECO:0007669"/>
    <property type="project" value="TreeGrafter"/>
</dbReference>
<dbReference type="PANTHER" id="PTHR21026:SF2">
    <property type="entry name" value="LARGE RIBOSOMAL SUBUNIT PROTEIN BL32M"/>
    <property type="match status" value="1"/>
</dbReference>
<dbReference type="OrthoDB" id="2155935at2759"/>
<protein>
    <recommendedName>
        <fullName evidence="7">Large ribosomal subunit protein bL32m</fullName>
    </recommendedName>
    <alternativeName>
        <fullName evidence="8">39S ribosomal protein L32, mitochondrial</fullName>
    </alternativeName>
</protein>
<dbReference type="EMBL" id="KB741213">
    <property type="protein sequence ID" value="ENN72688.1"/>
    <property type="molecule type" value="Genomic_DNA"/>
</dbReference>
<keyword evidence="5" id="KW-0496">Mitochondrion</keyword>
<proteinExistence type="inferred from homology"/>
<dbReference type="SUPFAM" id="SSF57829">
    <property type="entry name" value="Zn-binding ribosomal proteins"/>
    <property type="match status" value="1"/>
</dbReference>
<evidence type="ECO:0000256" key="3">
    <source>
        <dbReference type="ARBA" id="ARBA00022946"/>
    </source>
</evidence>
<dbReference type="Gene3D" id="1.10.287.450">
    <property type="entry name" value="Helix hairpin bin"/>
    <property type="match status" value="1"/>
</dbReference>
<feature type="non-terminal residue" evidence="10">
    <location>
        <position position="1"/>
    </location>
</feature>
<comment type="similarity">
    <text evidence="2">Belongs to the bacterial ribosomal protein bL32 family.</text>
</comment>
<dbReference type="STRING" id="77166.N6T4X9"/>
<dbReference type="InterPro" id="IPR051991">
    <property type="entry name" value="Mitoribosomal_protein_bL32"/>
</dbReference>
<dbReference type="Proteomes" id="UP000030742">
    <property type="component" value="Unassembled WGS sequence"/>
</dbReference>
<keyword evidence="6" id="KW-0687">Ribonucleoprotein</keyword>
<dbReference type="InterPro" id="IPR011332">
    <property type="entry name" value="Ribosomal_zn-bd"/>
</dbReference>
<dbReference type="PANTHER" id="PTHR21026">
    <property type="entry name" value="39S RIBOSOMAL PROTEIN L32, MITOCHONDRIAL"/>
    <property type="match status" value="1"/>
</dbReference>
<dbReference type="GO" id="GO:0003735">
    <property type="term" value="F:structural constituent of ribosome"/>
    <property type="evidence" value="ECO:0007669"/>
    <property type="project" value="TreeGrafter"/>
</dbReference>
<dbReference type="HOGENOM" id="CLU_696906_0_0_1"/>
<keyword evidence="3" id="KW-0809">Transit peptide</keyword>
<accession>N6T4X9</accession>
<evidence type="ECO:0000313" key="12">
    <source>
        <dbReference type="Proteomes" id="UP000030742"/>
    </source>
</evidence>
<name>N6T4X9_DENPD</name>
<evidence type="ECO:0000256" key="8">
    <source>
        <dbReference type="ARBA" id="ARBA00042577"/>
    </source>
</evidence>
<sequence>MSLSTLIYRVNSALRGLERALFGALTGQFPSGDLGLCYDYVPQKNEIQQSTAQKSILEEILGDGFLFAVPKHRRSIEKRLKRKFGDSEHHLKILIPRKNLRTCNVCGDDYEVGVLCPTCYKTVIEETKQMQDAIQQELKLEPVEQEVVVMYDGEKESKPEEFWQGKRIVEMQKPRPQWFTDNLLQKTTQKGADTSDRNGCSINSDIDIRNILLETVNNLQEVNASVKHILSTDVELILEKSSVQKDSELEQNIVNKFTLIKRDQEIFRNTIAIPMIQTLNYLEQQNKVLLSLIQKKDRELEEFRMEKGDISRDELKTEPFDPKSLDANTKNLFLTVFSDESSKSLLKNLAETNGEIQANKLEVETQPWNNVKRKKVVRDGKTVAKKGAGIIFKGSK</sequence>
<dbReference type="AlphaFoldDB" id="N6T4X9"/>
<dbReference type="GO" id="GO:0006412">
    <property type="term" value="P:translation"/>
    <property type="evidence" value="ECO:0007669"/>
    <property type="project" value="InterPro"/>
</dbReference>
<evidence type="ECO:0000256" key="4">
    <source>
        <dbReference type="ARBA" id="ARBA00022980"/>
    </source>
</evidence>
<evidence type="ECO:0000313" key="11">
    <source>
        <dbReference type="EMBL" id="ERL85811.1"/>
    </source>
</evidence>